<evidence type="ECO:0000256" key="1">
    <source>
        <dbReference type="SAM" id="SignalP"/>
    </source>
</evidence>
<sequence length="542" mass="59326">MKAMRCTSSLLLAATSFAQAQNTPDPVLISGNFTKVFLVVSYVATEKGFCDNAVPASKAASTAALDTWKAANNITQIEQITRFFVQKQPNVQAALDKVKTSILGQIRASAAGQETKFCGEFPALLKNPATQVGQKYKTEISQMLSLMTAKPTAANPTASAPPQGAFKLEPGTYGCTKYKNYNSEADKKQFGWKDTQEDWGSMDLFENGEYSYETKSTISLPSNILDWPKTMGRYAMYYNQDARLNQIDWQTGDYTQYTGKIDPKSYDYIETTDRPTYYVIGKSGNPVIVLNAEDGGFSTTKIECSRRGVNARKTPTQMMQIAENAETYLQPRAVKAAPPPAGSGGLSGVYLGDSPLYLSKTGYVSDGWRWGFDTLDCSRVGLPGGPLQKCGTYQIKGQTVTLNRGKEPKTLFFQKRSNGELVWGDSVYVPITPMKNVWLDGSYSYSWSNFSGGSSASGTQRLILSKDGKFSFSKDSYLAVSGMGNFTTAVFKGQNPNAGTYTLSGYSIVLSFNTGLKLRYSFLLDPNGGAFYLLGNRYAVDK</sequence>
<gene>
    <name evidence="2" type="ORF">N0D28_05370</name>
</gene>
<organism evidence="2 3">
    <name type="scientific">Deinococcus rubellus</name>
    <dbReference type="NCBI Taxonomy" id="1889240"/>
    <lineage>
        <taxon>Bacteria</taxon>
        <taxon>Thermotogati</taxon>
        <taxon>Deinococcota</taxon>
        <taxon>Deinococci</taxon>
        <taxon>Deinococcales</taxon>
        <taxon>Deinococcaceae</taxon>
        <taxon>Deinococcus</taxon>
    </lineage>
</organism>
<keyword evidence="1" id="KW-0732">Signal</keyword>
<reference evidence="2" key="1">
    <citation type="submission" date="2022-09" db="EMBL/GenBank/DDBJ databases">
        <title>genome sequence of Deinococcus rubellus.</title>
        <authorList>
            <person name="Srinivasan S."/>
        </authorList>
    </citation>
    <scope>NUCLEOTIDE SEQUENCE</scope>
    <source>
        <strain evidence="2">Ant6</strain>
    </source>
</reference>
<dbReference type="RefSeq" id="WP_260561346.1">
    <property type="nucleotide sequence ID" value="NZ_BAABEC010000175.1"/>
</dbReference>
<feature type="signal peptide" evidence="1">
    <location>
        <begin position="1"/>
        <end position="20"/>
    </location>
</feature>
<dbReference type="EMBL" id="CP104213">
    <property type="protein sequence ID" value="UWX65088.1"/>
    <property type="molecule type" value="Genomic_DNA"/>
</dbReference>
<protein>
    <submittedName>
        <fullName evidence="2">Uncharacterized protein</fullName>
    </submittedName>
</protein>
<feature type="chain" id="PRO_5046643629" evidence="1">
    <location>
        <begin position="21"/>
        <end position="542"/>
    </location>
</feature>
<accession>A0ABY5YIY0</accession>
<name>A0ABY5YIY0_9DEIO</name>
<evidence type="ECO:0000313" key="2">
    <source>
        <dbReference type="EMBL" id="UWX65088.1"/>
    </source>
</evidence>
<keyword evidence="3" id="KW-1185">Reference proteome</keyword>
<dbReference type="Proteomes" id="UP001060261">
    <property type="component" value="Chromosome"/>
</dbReference>
<evidence type="ECO:0000313" key="3">
    <source>
        <dbReference type="Proteomes" id="UP001060261"/>
    </source>
</evidence>
<proteinExistence type="predicted"/>